<accession>A0A2T3MV01</accession>
<dbReference type="Proteomes" id="UP000240904">
    <property type="component" value="Unassembled WGS sequence"/>
</dbReference>
<evidence type="ECO:0000256" key="1">
    <source>
        <dbReference type="SAM" id="Phobius"/>
    </source>
</evidence>
<keyword evidence="3" id="KW-1185">Reference proteome</keyword>
<sequence length="121" mass="13879">MQVRPMFLSIRLMLPVVISLWVLAAHFLRAGDIIVCLGLAITPLLLCIQKNWAARTLQVALLGASLIWMQSTYHMLSTRLMMGEDWVRMFIIMVSVICFTLLSACVFLHPEWEKKYGLKLK</sequence>
<dbReference type="AlphaFoldDB" id="A0A2T3MV01"/>
<evidence type="ECO:0000313" key="2">
    <source>
        <dbReference type="EMBL" id="PSW03758.1"/>
    </source>
</evidence>
<keyword evidence="1" id="KW-0472">Membrane</keyword>
<feature type="transmembrane region" description="Helical" evidence="1">
    <location>
        <begin position="12"/>
        <end position="40"/>
    </location>
</feature>
<evidence type="ECO:0000313" key="3">
    <source>
        <dbReference type="Proteomes" id="UP000240904"/>
    </source>
</evidence>
<feature type="transmembrane region" description="Helical" evidence="1">
    <location>
        <begin position="90"/>
        <end position="109"/>
    </location>
</feature>
<reference evidence="2 3" key="1">
    <citation type="submission" date="2018-03" db="EMBL/GenBank/DDBJ databases">
        <title>Whole genome sequencing of Histamine producing bacteria.</title>
        <authorList>
            <person name="Butler K."/>
        </authorList>
    </citation>
    <scope>NUCLEOTIDE SEQUENCE [LARGE SCALE GENOMIC DNA]</scope>
    <source>
        <strain evidence="2 3">DSM 16190</strain>
    </source>
</reference>
<dbReference type="OrthoDB" id="6269932at2"/>
<proteinExistence type="predicted"/>
<protein>
    <recommendedName>
        <fullName evidence="4">DUF2069 domain-containing protein</fullName>
    </recommendedName>
</protein>
<keyword evidence="1" id="KW-1133">Transmembrane helix</keyword>
<organism evidence="2 3">
    <name type="scientific">Photobacterium lipolyticum</name>
    <dbReference type="NCBI Taxonomy" id="266810"/>
    <lineage>
        <taxon>Bacteria</taxon>
        <taxon>Pseudomonadati</taxon>
        <taxon>Pseudomonadota</taxon>
        <taxon>Gammaproteobacteria</taxon>
        <taxon>Vibrionales</taxon>
        <taxon>Vibrionaceae</taxon>
        <taxon>Photobacterium</taxon>
    </lineage>
</organism>
<keyword evidence="1" id="KW-0812">Transmembrane</keyword>
<gene>
    <name evidence="2" type="ORF">C9I89_16650</name>
</gene>
<name>A0A2T3MV01_9GAMM</name>
<dbReference type="RefSeq" id="WP_107284450.1">
    <property type="nucleotide sequence ID" value="NZ_PYMC01000013.1"/>
</dbReference>
<dbReference type="EMBL" id="PYMC01000013">
    <property type="protein sequence ID" value="PSW03758.1"/>
    <property type="molecule type" value="Genomic_DNA"/>
</dbReference>
<evidence type="ECO:0008006" key="4">
    <source>
        <dbReference type="Google" id="ProtNLM"/>
    </source>
</evidence>
<comment type="caution">
    <text evidence="2">The sequence shown here is derived from an EMBL/GenBank/DDBJ whole genome shotgun (WGS) entry which is preliminary data.</text>
</comment>